<dbReference type="InterPro" id="IPR012341">
    <property type="entry name" value="6hp_glycosidase-like_sf"/>
</dbReference>
<sequence length="444" mass="46869">MVLRPRRDFGAGPWVASAWVIGVALATVILTFLTPAPPGPVTDTFIPLYSSGITVRDDGERESLPPRASAQPSPSAAGREWLAQGSVPAAGTPNEEMSVRALLDIDALALPVRYGKADVGPQRYALIAAWQDNWHYVWPRDASFAAVALARSGHLDQAWGILSYLQDVQSGDGTFQARYLPADIGSTPDDRAAQTDGIGWVLWAARQVLAEAPAARRGEIRSGLDLLISRASAAALRLTDDGRRLPPISPDYWEVREYRLTLGTAGPLLIALQSAAHLGSVGAATAAVRYRDLLVATFGSQGYPRQRGWVGSLGASAPDTAVNFVRRPFVDEDLPGAAAAWQASQAAMVRPGGGLAPGGSWRNDGISWTPTTSIYALVAACSGDTAQARTWLAWLEAHRTEAGSLPEKVLSDGTPASVAPLAWTSANVLIALSCLPGPDEDIGG</sequence>
<keyword evidence="2" id="KW-0812">Transmembrane</keyword>
<proteinExistence type="predicted"/>
<protein>
    <recommendedName>
        <fullName evidence="5">GH15 family glucan-1,4-alpha-glucosidase</fullName>
    </recommendedName>
</protein>
<evidence type="ECO:0000313" key="4">
    <source>
        <dbReference type="Proteomes" id="UP000315389"/>
    </source>
</evidence>
<evidence type="ECO:0008006" key="5">
    <source>
        <dbReference type="Google" id="ProtNLM"/>
    </source>
</evidence>
<reference evidence="3 4" key="1">
    <citation type="submission" date="2019-06" db="EMBL/GenBank/DDBJ databases">
        <title>Sequencing the genomes of 1000 actinobacteria strains.</title>
        <authorList>
            <person name="Klenk H.-P."/>
        </authorList>
    </citation>
    <scope>NUCLEOTIDE SEQUENCE [LARGE SCALE GENOMIC DNA]</scope>
    <source>
        <strain evidence="3 4">DSM 4813</strain>
    </source>
</reference>
<feature type="transmembrane region" description="Helical" evidence="2">
    <location>
        <begin position="12"/>
        <end position="33"/>
    </location>
</feature>
<feature type="region of interest" description="Disordered" evidence="1">
    <location>
        <begin position="57"/>
        <end position="80"/>
    </location>
</feature>
<feature type="compositionally biased region" description="Low complexity" evidence="1">
    <location>
        <begin position="65"/>
        <end position="77"/>
    </location>
</feature>
<keyword evidence="4" id="KW-1185">Reference proteome</keyword>
<gene>
    <name evidence="3" type="ORF">FB461_0911</name>
</gene>
<evidence type="ECO:0000256" key="2">
    <source>
        <dbReference type="SAM" id="Phobius"/>
    </source>
</evidence>
<evidence type="ECO:0000256" key="1">
    <source>
        <dbReference type="SAM" id="MobiDB-lite"/>
    </source>
</evidence>
<comment type="caution">
    <text evidence="3">The sequence shown here is derived from an EMBL/GenBank/DDBJ whole genome shotgun (WGS) entry which is preliminary data.</text>
</comment>
<dbReference type="AlphaFoldDB" id="A0A542ZVS9"/>
<keyword evidence="2" id="KW-0472">Membrane</keyword>
<keyword evidence="2" id="KW-1133">Transmembrane helix</keyword>
<evidence type="ECO:0000313" key="3">
    <source>
        <dbReference type="EMBL" id="TQL64409.1"/>
    </source>
</evidence>
<dbReference type="Proteomes" id="UP000315389">
    <property type="component" value="Unassembled WGS sequence"/>
</dbReference>
<dbReference type="EMBL" id="VFOS01000001">
    <property type="protein sequence ID" value="TQL64409.1"/>
    <property type="molecule type" value="Genomic_DNA"/>
</dbReference>
<name>A0A542ZVS9_RARFA</name>
<dbReference type="GO" id="GO:0005975">
    <property type="term" value="P:carbohydrate metabolic process"/>
    <property type="evidence" value="ECO:0007669"/>
    <property type="project" value="InterPro"/>
</dbReference>
<dbReference type="Gene3D" id="1.50.10.10">
    <property type="match status" value="2"/>
</dbReference>
<dbReference type="SUPFAM" id="SSF48208">
    <property type="entry name" value="Six-hairpin glycosidases"/>
    <property type="match status" value="1"/>
</dbReference>
<organism evidence="3 4">
    <name type="scientific">Rarobacter faecitabidus</name>
    <dbReference type="NCBI Taxonomy" id="13243"/>
    <lineage>
        <taxon>Bacteria</taxon>
        <taxon>Bacillati</taxon>
        <taxon>Actinomycetota</taxon>
        <taxon>Actinomycetes</taxon>
        <taxon>Micrococcales</taxon>
        <taxon>Rarobacteraceae</taxon>
        <taxon>Rarobacter</taxon>
    </lineage>
</organism>
<dbReference type="InterPro" id="IPR008928">
    <property type="entry name" value="6-hairpin_glycosidase_sf"/>
</dbReference>
<dbReference type="PANTHER" id="PTHR31616:SF0">
    <property type="entry name" value="GLUCAN 1,4-ALPHA-GLUCOSIDASE"/>
    <property type="match status" value="1"/>
</dbReference>
<accession>A0A542ZVS9</accession>
<dbReference type="PANTHER" id="PTHR31616">
    <property type="entry name" value="TREHALASE"/>
    <property type="match status" value="1"/>
</dbReference>
<dbReference type="GO" id="GO:0004553">
    <property type="term" value="F:hydrolase activity, hydrolyzing O-glycosyl compounds"/>
    <property type="evidence" value="ECO:0007669"/>
    <property type="project" value="TreeGrafter"/>
</dbReference>